<evidence type="ECO:0000313" key="2">
    <source>
        <dbReference type="Proteomes" id="UP001297581"/>
    </source>
</evidence>
<dbReference type="RefSeq" id="WP_240589413.1">
    <property type="nucleotide sequence ID" value="NZ_JAKUDL010000001.1"/>
</dbReference>
<evidence type="ECO:0000313" key="1">
    <source>
        <dbReference type="EMBL" id="MCH4292748.1"/>
    </source>
</evidence>
<proteinExistence type="predicted"/>
<name>A0AAJ1BDI6_9GAMM</name>
<dbReference type="Pfam" id="PF11731">
    <property type="entry name" value="Cdd1"/>
    <property type="match status" value="1"/>
</dbReference>
<accession>A0AAJ1BDI6</accession>
<dbReference type="Gene3D" id="1.10.150.20">
    <property type="entry name" value="5' to 3' exonuclease, C-terminal subdomain"/>
    <property type="match status" value="1"/>
</dbReference>
<dbReference type="EMBL" id="JAKUDL010000001">
    <property type="protein sequence ID" value="MCH4292748.1"/>
    <property type="molecule type" value="Genomic_DNA"/>
</dbReference>
<reference evidence="1 2" key="1">
    <citation type="submission" date="2022-02" db="EMBL/GenBank/DDBJ databases">
        <title>The genome sequence of Shewanella sp. 3B26.</title>
        <authorList>
            <person name="Du J."/>
        </authorList>
    </citation>
    <scope>NUCLEOTIDE SEQUENCE [LARGE SCALE GENOMIC DNA]</scope>
    <source>
        <strain evidence="1 2">3B26</strain>
    </source>
</reference>
<dbReference type="AlphaFoldDB" id="A0AAJ1BDI6"/>
<comment type="caution">
    <text evidence="1">The sequence shown here is derived from an EMBL/GenBank/DDBJ whole genome shotgun (WGS) entry which is preliminary data.</text>
</comment>
<dbReference type="InterPro" id="IPR021725">
    <property type="entry name" value="Cdd1"/>
</dbReference>
<organism evidence="1 2">
    <name type="scientific">Shewanella zhuhaiensis</name>
    <dbReference type="NCBI Taxonomy" id="2919576"/>
    <lineage>
        <taxon>Bacteria</taxon>
        <taxon>Pseudomonadati</taxon>
        <taxon>Pseudomonadota</taxon>
        <taxon>Gammaproteobacteria</taxon>
        <taxon>Alteromonadales</taxon>
        <taxon>Shewanellaceae</taxon>
        <taxon>Shewanella</taxon>
    </lineage>
</organism>
<sequence>MHPAKVDRNKLNKLTDLPNVGPATAKDLVLLGIHHHDALKGQDPLTLYLRLCDLTGERHDPCVLDVFMSLVAFSEGDDPRPWWDYTEARKARYPEI</sequence>
<protein>
    <submittedName>
        <fullName evidence="1">Helix-hairpin-helix domain-containing protein</fullName>
    </submittedName>
</protein>
<dbReference type="Proteomes" id="UP001297581">
    <property type="component" value="Unassembled WGS sequence"/>
</dbReference>
<keyword evidence="2" id="KW-1185">Reference proteome</keyword>
<gene>
    <name evidence="1" type="ORF">MJ923_00350</name>
</gene>